<reference evidence="2" key="1">
    <citation type="submission" date="2021-10" db="EMBL/GenBank/DDBJ databases">
        <title>Novel species in genus Arthrobacter.</title>
        <authorList>
            <person name="Liu Y."/>
        </authorList>
    </citation>
    <scope>NUCLEOTIDE SEQUENCE</scope>
    <source>
        <strain evidence="2">Zg-Y453</strain>
    </source>
</reference>
<protein>
    <submittedName>
        <fullName evidence="2">Uncharacterized protein</fullName>
    </submittedName>
</protein>
<comment type="caution">
    <text evidence="2">The sequence shown here is derived from an EMBL/GenBank/DDBJ whole genome shotgun (WGS) entry which is preliminary data.</text>
</comment>
<name>A0A9X1MH94_9MICC</name>
<keyword evidence="3" id="KW-1185">Reference proteome</keyword>
<dbReference type="Proteomes" id="UP001139158">
    <property type="component" value="Unassembled WGS sequence"/>
</dbReference>
<accession>A0A9X1MH94</accession>
<gene>
    <name evidence="2" type="ORF">LJ757_16165</name>
</gene>
<feature type="region of interest" description="Disordered" evidence="1">
    <location>
        <begin position="1"/>
        <end position="29"/>
    </location>
</feature>
<dbReference type="AlphaFoldDB" id="A0A9X1MH94"/>
<evidence type="ECO:0000313" key="2">
    <source>
        <dbReference type="EMBL" id="MCC3299327.1"/>
    </source>
</evidence>
<dbReference type="RefSeq" id="WP_227897314.1">
    <property type="nucleotide sequence ID" value="NZ_CP099467.1"/>
</dbReference>
<evidence type="ECO:0000256" key="1">
    <source>
        <dbReference type="SAM" id="MobiDB-lite"/>
    </source>
</evidence>
<evidence type="ECO:0000313" key="3">
    <source>
        <dbReference type="Proteomes" id="UP001139158"/>
    </source>
</evidence>
<dbReference type="EMBL" id="JAJFZV010000018">
    <property type="protein sequence ID" value="MCC3299327.1"/>
    <property type="molecule type" value="Genomic_DNA"/>
</dbReference>
<proteinExistence type="predicted"/>
<sequence length="290" mass="32559">MNTLHNRRPEGTPEGGQFAPSNHPEATGVALANPADRPITIAPGEDEIYPELADGEVIERLTVSRDEDDPDKYLVCPSRAVNFHALVEHYQPDLTEDQREEWLTRYQPAITDFMATRYGVDLSGDRWDSIDAECTLAINDPNPTEDKISDAAWNQTRIVNLANEEDPGTFGSENLSRLLYEHVEATACVESFHASKPESERMGTEEVDRIIEARLGQRELPDAAALRIAYDMGMSGPYPVLAKFARTGLGSKDEIRGDLRKIYERDQYSPKASRRVDMMFTYLEHGGDNK</sequence>
<organism evidence="2 3">
    <name type="scientific">Arthrobacter caoxuetaonis</name>
    <dbReference type="NCBI Taxonomy" id="2886935"/>
    <lineage>
        <taxon>Bacteria</taxon>
        <taxon>Bacillati</taxon>
        <taxon>Actinomycetota</taxon>
        <taxon>Actinomycetes</taxon>
        <taxon>Micrococcales</taxon>
        <taxon>Micrococcaceae</taxon>
        <taxon>Arthrobacter</taxon>
    </lineage>
</organism>